<protein>
    <submittedName>
        <fullName evidence="2">Uncharacterized protein</fullName>
    </submittedName>
</protein>
<evidence type="ECO:0000256" key="1">
    <source>
        <dbReference type="SAM" id="Phobius"/>
    </source>
</evidence>
<sequence length="100" mass="10964">MAPIPGMTGEPARFENHYSKLENSHGLQGWPLLPVFTASILIALIVVGIVAHVCFWGRDSHPQAASSEDKMKMENTKETRSDGWMCFILACHAVITLGVV</sequence>
<dbReference type="EMBL" id="HG792016">
    <property type="protein sequence ID" value="CDM31078.1"/>
    <property type="molecule type" value="Genomic_DNA"/>
</dbReference>
<dbReference type="AlphaFoldDB" id="W6Q3A5"/>
<gene>
    <name evidence="2" type="ORF">PROQFM164_S02g001228</name>
</gene>
<accession>W6Q3A5</accession>
<keyword evidence="1" id="KW-1133">Transmembrane helix</keyword>
<proteinExistence type="predicted"/>
<organism evidence="2 3">
    <name type="scientific">Penicillium roqueforti (strain FM164)</name>
    <dbReference type="NCBI Taxonomy" id="1365484"/>
    <lineage>
        <taxon>Eukaryota</taxon>
        <taxon>Fungi</taxon>
        <taxon>Dikarya</taxon>
        <taxon>Ascomycota</taxon>
        <taxon>Pezizomycotina</taxon>
        <taxon>Eurotiomycetes</taxon>
        <taxon>Eurotiomycetidae</taxon>
        <taxon>Eurotiales</taxon>
        <taxon>Aspergillaceae</taxon>
        <taxon>Penicillium</taxon>
    </lineage>
</organism>
<keyword evidence="1" id="KW-0812">Transmembrane</keyword>
<evidence type="ECO:0000313" key="2">
    <source>
        <dbReference type="EMBL" id="CDM31078.1"/>
    </source>
</evidence>
<dbReference type="OrthoDB" id="4234793at2759"/>
<dbReference type="OMA" id="CFILACH"/>
<reference evidence="2" key="1">
    <citation type="journal article" date="2014" name="Nat. Commun.">
        <title>Multiple recent horizontal transfers of a large genomic region in cheese making fungi.</title>
        <authorList>
            <person name="Cheeseman K."/>
            <person name="Ropars J."/>
            <person name="Renault P."/>
            <person name="Dupont J."/>
            <person name="Gouzy J."/>
            <person name="Branca A."/>
            <person name="Abraham A.L."/>
            <person name="Ceppi M."/>
            <person name="Conseiller E."/>
            <person name="Debuchy R."/>
            <person name="Malagnac F."/>
            <person name="Goarin A."/>
            <person name="Silar P."/>
            <person name="Lacoste S."/>
            <person name="Sallet E."/>
            <person name="Bensimon A."/>
            <person name="Giraud T."/>
            <person name="Brygoo Y."/>
        </authorList>
    </citation>
    <scope>NUCLEOTIDE SEQUENCE [LARGE SCALE GENOMIC DNA]</scope>
    <source>
        <strain evidence="2">FM164</strain>
    </source>
</reference>
<dbReference type="Proteomes" id="UP000030686">
    <property type="component" value="Unassembled WGS sequence"/>
</dbReference>
<keyword evidence="3" id="KW-1185">Reference proteome</keyword>
<feature type="transmembrane region" description="Helical" evidence="1">
    <location>
        <begin position="32"/>
        <end position="56"/>
    </location>
</feature>
<keyword evidence="1" id="KW-0472">Membrane</keyword>
<evidence type="ECO:0000313" key="3">
    <source>
        <dbReference type="Proteomes" id="UP000030686"/>
    </source>
</evidence>
<name>W6Q3A5_PENRF</name>